<evidence type="ECO:0000259" key="21">
    <source>
        <dbReference type="PROSITE" id="PS51349"/>
    </source>
</evidence>
<dbReference type="PANTHER" id="PTHR10578:SF104">
    <property type="entry name" value="CYTOCHROME B2, MITOCHONDRIAL-RELATED"/>
    <property type="match status" value="1"/>
</dbReference>
<dbReference type="PANTHER" id="PTHR10578">
    <property type="entry name" value="S -2-HYDROXY-ACID OXIDASE-RELATED"/>
    <property type="match status" value="1"/>
</dbReference>
<feature type="active site" description="Proton acceptor" evidence="18">
    <location>
        <position position="293"/>
    </location>
</feature>
<feature type="binding site" evidence="19">
    <location>
        <position position="172"/>
    </location>
    <ligand>
        <name>FMN</name>
        <dbReference type="ChEBI" id="CHEBI:58210"/>
    </ligand>
</feature>
<evidence type="ECO:0000256" key="14">
    <source>
        <dbReference type="ARBA" id="ARBA00061137"/>
    </source>
</evidence>
<dbReference type="SUPFAM" id="SSF51395">
    <property type="entry name" value="FMN-linked oxidoreductases"/>
    <property type="match status" value="1"/>
</dbReference>
<evidence type="ECO:0000256" key="11">
    <source>
        <dbReference type="ARBA" id="ARBA00023128"/>
    </source>
</evidence>
<dbReference type="FunFam" id="3.20.20.70:FF:000062">
    <property type="entry name" value="Cytochrome b2, mitochondrial, putative"/>
    <property type="match status" value="1"/>
</dbReference>
<comment type="subcellular location">
    <subcellularLocation>
        <location evidence="3">Mitochondrion intermembrane space</location>
    </subcellularLocation>
</comment>
<reference evidence="22 23" key="1">
    <citation type="journal article" date="2011" name="Genome Biol.">
        <title>Genome sequence of the insect pathogenic fungus Cordyceps militaris, a valued traditional Chinese medicine.</title>
        <authorList>
            <person name="Zheng P."/>
            <person name="Xia Y."/>
            <person name="Xiao G."/>
            <person name="Xiong C."/>
            <person name="Hu X."/>
            <person name="Zhang S."/>
            <person name="Zheng H."/>
            <person name="Huang Y."/>
            <person name="Zhou Y."/>
            <person name="Wang S."/>
            <person name="Zhao G.P."/>
            <person name="Liu X."/>
            <person name="St Leger R.J."/>
            <person name="Wang C."/>
        </authorList>
    </citation>
    <scope>NUCLEOTIDE SEQUENCE [LARGE SCALE GENOMIC DNA]</scope>
    <source>
        <strain evidence="22 23">CM01</strain>
    </source>
</reference>
<evidence type="ECO:0000256" key="16">
    <source>
        <dbReference type="ARBA" id="ARBA00066458"/>
    </source>
</evidence>
<comment type="catalytic activity">
    <reaction evidence="13">
        <text>(S)-lactate + 2 Fe(III)-[cytochrome c] = 2 Fe(II)-[cytochrome c] + pyruvate + 2 H(+)</text>
        <dbReference type="Rhea" id="RHEA:19909"/>
        <dbReference type="Rhea" id="RHEA-COMP:10350"/>
        <dbReference type="Rhea" id="RHEA-COMP:14399"/>
        <dbReference type="ChEBI" id="CHEBI:15361"/>
        <dbReference type="ChEBI" id="CHEBI:15378"/>
        <dbReference type="ChEBI" id="CHEBI:16651"/>
        <dbReference type="ChEBI" id="CHEBI:29033"/>
        <dbReference type="ChEBI" id="CHEBI:29034"/>
        <dbReference type="EC" id="1.1.2.3"/>
    </reaction>
    <physiologicalReaction direction="left-to-right" evidence="13">
        <dbReference type="Rhea" id="RHEA:19910"/>
    </physiologicalReaction>
</comment>
<evidence type="ECO:0000256" key="5">
    <source>
        <dbReference type="ARBA" id="ARBA00022617"/>
    </source>
</evidence>
<evidence type="ECO:0000256" key="15">
    <source>
        <dbReference type="ARBA" id="ARBA00061589"/>
    </source>
</evidence>
<dbReference type="GO" id="GO:0005758">
    <property type="term" value="C:mitochondrial intermembrane space"/>
    <property type="evidence" value="ECO:0007669"/>
    <property type="project" value="UniProtKB-SubCell"/>
</dbReference>
<dbReference type="RefSeq" id="XP_006673418.1">
    <property type="nucleotide sequence ID" value="XM_006673355.1"/>
</dbReference>
<comment type="similarity">
    <text evidence="14">In the C-terminal section; belongs to the FMN-dependent alpha-hydroxy acid dehydrogenase family.</text>
</comment>
<dbReference type="GO" id="GO:0004460">
    <property type="term" value="F:L-lactate dehydrogenase (cytochrome) activity"/>
    <property type="evidence" value="ECO:0007669"/>
    <property type="project" value="UniProtKB-EC"/>
</dbReference>
<dbReference type="InterPro" id="IPR037396">
    <property type="entry name" value="FMN_HAD"/>
</dbReference>
<comment type="similarity">
    <text evidence="15">In the N-terminal section; belongs to the cytochrome b5 family.</text>
</comment>
<evidence type="ECO:0000256" key="20">
    <source>
        <dbReference type="SAM" id="MobiDB-lite"/>
    </source>
</evidence>
<dbReference type="KEGG" id="cmt:CCM_08217"/>
<evidence type="ECO:0000256" key="3">
    <source>
        <dbReference type="ARBA" id="ARBA00004569"/>
    </source>
</evidence>
<comment type="cofactor">
    <cofactor evidence="2">
        <name>heme b</name>
        <dbReference type="ChEBI" id="CHEBI:60344"/>
    </cofactor>
</comment>
<evidence type="ECO:0000256" key="13">
    <source>
        <dbReference type="ARBA" id="ARBA00052399"/>
    </source>
</evidence>
<keyword evidence="5" id="KW-0349">Heme</keyword>
<dbReference type="Pfam" id="PF01070">
    <property type="entry name" value="FMN_dh"/>
    <property type="match status" value="1"/>
</dbReference>
<organism evidence="22 23">
    <name type="scientific">Cordyceps militaris (strain CM01)</name>
    <name type="common">Caterpillar fungus</name>
    <dbReference type="NCBI Taxonomy" id="983644"/>
    <lineage>
        <taxon>Eukaryota</taxon>
        <taxon>Fungi</taxon>
        <taxon>Dikarya</taxon>
        <taxon>Ascomycota</taxon>
        <taxon>Pezizomycotina</taxon>
        <taxon>Sordariomycetes</taxon>
        <taxon>Hypocreomycetidae</taxon>
        <taxon>Hypocreales</taxon>
        <taxon>Cordycipitaceae</taxon>
        <taxon>Cordyceps</taxon>
    </lineage>
</organism>
<dbReference type="InParanoid" id="G3JNE4"/>
<dbReference type="eggNOG" id="KOG0538">
    <property type="taxonomic scope" value="Eukaryota"/>
</dbReference>
<keyword evidence="6 19" id="KW-0285">Flavoprotein</keyword>
<evidence type="ECO:0000256" key="9">
    <source>
        <dbReference type="ARBA" id="ARBA00023002"/>
    </source>
</evidence>
<comment type="similarity">
    <text evidence="12">Belongs to the FMN-dependent alpha-hydroxy acid dehydrogenase family.</text>
</comment>
<dbReference type="GO" id="GO:0046872">
    <property type="term" value="F:metal ion binding"/>
    <property type="evidence" value="ECO:0007669"/>
    <property type="project" value="UniProtKB-KW"/>
</dbReference>
<evidence type="ECO:0000313" key="22">
    <source>
        <dbReference type="EMBL" id="EGX89963.1"/>
    </source>
</evidence>
<dbReference type="STRING" id="983644.G3JNE4"/>
<dbReference type="PIRSF" id="PIRSF000138">
    <property type="entry name" value="Al-hdrx_acd_dh"/>
    <property type="match status" value="1"/>
</dbReference>
<dbReference type="OrthoDB" id="1925334at2759"/>
<feature type="binding site" evidence="19">
    <location>
        <position position="296"/>
    </location>
    <ligand>
        <name>glyoxylate</name>
        <dbReference type="ChEBI" id="CHEBI:36655"/>
    </ligand>
</feature>
<keyword evidence="10" id="KW-0408">Iron</keyword>
<dbReference type="EC" id="1.1.2.3" evidence="16"/>
<feature type="binding site" evidence="19">
    <location>
        <position position="293"/>
    </location>
    <ligand>
        <name>glyoxylate</name>
        <dbReference type="ChEBI" id="CHEBI:36655"/>
    </ligand>
</feature>
<dbReference type="PROSITE" id="PS51349">
    <property type="entry name" value="FMN_HYDROXY_ACID_DH_2"/>
    <property type="match status" value="1"/>
</dbReference>
<accession>G3JNE4</accession>
<keyword evidence="8" id="KW-0479">Metal-binding</keyword>
<keyword evidence="23" id="KW-1185">Reference proteome</keyword>
<keyword evidence="7 19" id="KW-0288">FMN</keyword>
<evidence type="ECO:0000256" key="8">
    <source>
        <dbReference type="ARBA" id="ARBA00022723"/>
    </source>
</evidence>
<evidence type="ECO:0000256" key="7">
    <source>
        <dbReference type="ARBA" id="ARBA00022643"/>
    </source>
</evidence>
<dbReference type="InterPro" id="IPR013785">
    <property type="entry name" value="Aldolase_TIM"/>
</dbReference>
<feature type="region of interest" description="Disordered" evidence="20">
    <location>
        <begin position="1"/>
        <end position="33"/>
    </location>
</feature>
<proteinExistence type="inferred from homology"/>
<dbReference type="EMBL" id="JH126404">
    <property type="protein sequence ID" value="EGX89963.1"/>
    <property type="molecule type" value="Genomic_DNA"/>
</dbReference>
<feature type="domain" description="FMN hydroxy acid dehydrogenase" evidence="21">
    <location>
        <begin position="34"/>
        <end position="400"/>
    </location>
</feature>
<dbReference type="VEuPathDB" id="FungiDB:CCM_08217"/>
<feature type="compositionally biased region" description="Polar residues" evidence="20">
    <location>
        <begin position="14"/>
        <end position="29"/>
    </location>
</feature>
<comment type="cofactor">
    <cofactor evidence="1">
        <name>FMN</name>
        <dbReference type="ChEBI" id="CHEBI:58210"/>
    </cofactor>
</comment>
<feature type="binding site" evidence="19">
    <location>
        <position position="291"/>
    </location>
    <ligand>
        <name>FMN</name>
        <dbReference type="ChEBI" id="CHEBI:58210"/>
    </ligand>
</feature>
<feature type="binding site" evidence="19">
    <location>
        <position position="200"/>
    </location>
    <ligand>
        <name>FMN</name>
        <dbReference type="ChEBI" id="CHEBI:58210"/>
    </ligand>
</feature>
<feature type="binding site" evidence="19">
    <location>
        <position position="142"/>
    </location>
    <ligand>
        <name>FMN</name>
        <dbReference type="ChEBI" id="CHEBI:58210"/>
    </ligand>
</feature>
<gene>
    <name evidence="22" type="ORF">CCM_08217</name>
</gene>
<dbReference type="Proteomes" id="UP000001610">
    <property type="component" value="Unassembled WGS sequence"/>
</dbReference>
<sequence>MAHPPPAADCRPSPSATTQQQAPSASPASRGTKPDLASILSVHDFESVASQSFSPQTWAFVSSAATDLHTKARNAATYARITLRPRILRDVSVVDTATSLLGYKLHVPLFASPTALAGLVHPDGEKAIGCAVKAAGMAQCVSMSASYPLQDIIEEIRRHPMETGHETPVFVQFFVNKDRAVTRRLLQEAKRLGVSALFLTVDAAHAGKREADERIRIVGDGFSSPSTGVAATRDAGLGRALGSVIDNSITWDDVRWIREHASGMKLVLKGVQTPEDAVLAVEAGLDGIVVSNHGGRTLDTAPATILVLLELRKRCPQVFAALDVMVDGGVTRGTDVFKALCLGAKAVGLGRATLYGLGYGYEGALKVFEILQDELEATMKLCGVTRISQLHAGYVNTLDVDHLI</sequence>
<dbReference type="GeneID" id="18170225"/>
<evidence type="ECO:0000256" key="6">
    <source>
        <dbReference type="ARBA" id="ARBA00022630"/>
    </source>
</evidence>
<dbReference type="GO" id="GO:0010181">
    <property type="term" value="F:FMN binding"/>
    <property type="evidence" value="ECO:0007669"/>
    <property type="project" value="InterPro"/>
</dbReference>
<comment type="subunit">
    <text evidence="4">Homotetramer.</text>
</comment>
<evidence type="ECO:0000256" key="19">
    <source>
        <dbReference type="PIRSR" id="PIRSR000138-2"/>
    </source>
</evidence>
<dbReference type="InterPro" id="IPR000262">
    <property type="entry name" value="FMN-dep_DH"/>
</dbReference>
<evidence type="ECO:0000256" key="17">
    <source>
        <dbReference type="ARBA" id="ARBA00068515"/>
    </source>
</evidence>
<name>G3JNE4_CORMM</name>
<dbReference type="HOGENOM" id="CLU_020639_1_0_1"/>
<evidence type="ECO:0000256" key="10">
    <source>
        <dbReference type="ARBA" id="ARBA00023004"/>
    </source>
</evidence>
<dbReference type="InterPro" id="IPR012133">
    <property type="entry name" value="Alpha-hydoxy_acid_DH_FMN"/>
</dbReference>
<evidence type="ECO:0000256" key="12">
    <source>
        <dbReference type="ARBA" id="ARBA00024042"/>
    </source>
</evidence>
<feature type="binding site" evidence="19">
    <location>
        <begin position="113"/>
        <end position="115"/>
    </location>
    <ligand>
        <name>FMN</name>
        <dbReference type="ChEBI" id="CHEBI:58210"/>
    </ligand>
</feature>
<evidence type="ECO:0000256" key="18">
    <source>
        <dbReference type="PIRSR" id="PIRSR000138-1"/>
    </source>
</evidence>
<dbReference type="OMA" id="TFFQMYW"/>
<evidence type="ECO:0000256" key="4">
    <source>
        <dbReference type="ARBA" id="ARBA00011881"/>
    </source>
</evidence>
<feature type="binding site" evidence="19">
    <location>
        <begin position="350"/>
        <end position="351"/>
    </location>
    <ligand>
        <name>FMN</name>
        <dbReference type="ChEBI" id="CHEBI:58210"/>
    </ligand>
</feature>
<dbReference type="Gene3D" id="3.20.20.70">
    <property type="entry name" value="Aldolase class I"/>
    <property type="match status" value="1"/>
</dbReference>
<feature type="binding site" evidence="19">
    <location>
        <position position="269"/>
    </location>
    <ligand>
        <name>FMN</name>
        <dbReference type="ChEBI" id="CHEBI:58210"/>
    </ligand>
</feature>
<evidence type="ECO:0000256" key="2">
    <source>
        <dbReference type="ARBA" id="ARBA00001970"/>
    </source>
</evidence>
<evidence type="ECO:0000256" key="1">
    <source>
        <dbReference type="ARBA" id="ARBA00001917"/>
    </source>
</evidence>
<protein>
    <recommendedName>
        <fullName evidence="17">L-lactate dehydrogenase (cytochrome)</fullName>
        <ecNumber evidence="16">1.1.2.3</ecNumber>
    </recommendedName>
</protein>
<keyword evidence="11" id="KW-0496">Mitochondrion</keyword>
<dbReference type="AlphaFoldDB" id="G3JNE4"/>
<keyword evidence="9" id="KW-0560">Oxidoreductase</keyword>
<feature type="binding site" evidence="19">
    <location>
        <position position="209"/>
    </location>
    <ligand>
        <name>glyoxylate</name>
        <dbReference type="ChEBI" id="CHEBI:36655"/>
    </ligand>
</feature>
<evidence type="ECO:0000313" key="23">
    <source>
        <dbReference type="Proteomes" id="UP000001610"/>
    </source>
</evidence>